<proteinExistence type="inferred from homology"/>
<dbReference type="InterPro" id="IPR008030">
    <property type="entry name" value="NmrA-like"/>
</dbReference>
<dbReference type="Gene3D" id="3.90.25.10">
    <property type="entry name" value="UDP-galactose 4-epimerase, domain 1"/>
    <property type="match status" value="1"/>
</dbReference>
<sequence>MSKLITIFGATGNQGGSVIRAILADAALSQEFKIRGITRDVSKPAAQNLIKQGVEVKSADMDSKESLVEAIRGSHTVFLVTTPGWGSGGPEVELIHGTNVANAAKDAGVQHLIFSSLLNVTETSGGRLTHVPHFDMKQKVEAYISTTGIPATFVLPAYFMSNFQAFGMIRKGDDGIYTLAYPVANTARFPLIDIPEDLGKFVVAAIKNRDQVIGTQILAAADYYTPTDILRDFEEVTGQKTRFVQVDHDTYKSFMPPAAADELLENHLFIENPGYYNGRSLDESKSLLAGVGLKATSWKEYLQKHKAAFQ</sequence>
<keyword evidence="5" id="KW-1185">Reference proteome</keyword>
<evidence type="ECO:0000256" key="1">
    <source>
        <dbReference type="ARBA" id="ARBA00006328"/>
    </source>
</evidence>
<dbReference type="SUPFAM" id="SSF51735">
    <property type="entry name" value="NAD(P)-binding Rossmann-fold domains"/>
    <property type="match status" value="1"/>
</dbReference>
<dbReference type="InterPro" id="IPR051164">
    <property type="entry name" value="NmrA-like_oxidored"/>
</dbReference>
<reference evidence="4 5" key="1">
    <citation type="journal article" date="2016" name="Genome Biol. Evol.">
        <title>Draft genome sequence of an aflatoxigenic Aspergillus species, A. bombycis.</title>
        <authorList>
            <person name="Moore G.G."/>
            <person name="Mack B.M."/>
            <person name="Beltz S.B."/>
            <person name="Gilbert M.K."/>
        </authorList>
    </citation>
    <scope>NUCLEOTIDE SEQUENCE [LARGE SCALE GENOMIC DNA]</scope>
    <source>
        <strain evidence="5">NRRL 26010</strain>
    </source>
</reference>
<accession>A0A1F7ZZE3</accession>
<evidence type="ECO:0000313" key="5">
    <source>
        <dbReference type="Proteomes" id="UP000179179"/>
    </source>
</evidence>
<dbReference type="Proteomes" id="UP000179179">
    <property type="component" value="Unassembled WGS sequence"/>
</dbReference>
<dbReference type="GeneID" id="34449608"/>
<dbReference type="STRING" id="109264.A0A1F7ZZE3"/>
<feature type="domain" description="NmrA-like" evidence="3">
    <location>
        <begin position="1"/>
        <end position="302"/>
    </location>
</feature>
<protein>
    <recommendedName>
        <fullName evidence="3">NmrA-like domain-containing protein</fullName>
    </recommendedName>
</protein>
<evidence type="ECO:0000259" key="3">
    <source>
        <dbReference type="Pfam" id="PF05368"/>
    </source>
</evidence>
<dbReference type="PANTHER" id="PTHR42748">
    <property type="entry name" value="NITROGEN METABOLITE REPRESSION PROTEIN NMRA FAMILY MEMBER"/>
    <property type="match status" value="1"/>
</dbReference>
<dbReference type="AlphaFoldDB" id="A0A1F7ZZE3"/>
<keyword evidence="2" id="KW-0521">NADP</keyword>
<evidence type="ECO:0000256" key="2">
    <source>
        <dbReference type="ARBA" id="ARBA00022857"/>
    </source>
</evidence>
<dbReference type="Gene3D" id="3.40.50.720">
    <property type="entry name" value="NAD(P)-binding Rossmann-like Domain"/>
    <property type="match status" value="1"/>
</dbReference>
<dbReference type="EMBL" id="LYCR01000050">
    <property type="protein sequence ID" value="OGM44797.1"/>
    <property type="molecule type" value="Genomic_DNA"/>
</dbReference>
<comment type="caution">
    <text evidence="4">The sequence shown here is derived from an EMBL/GenBank/DDBJ whole genome shotgun (WGS) entry which is preliminary data.</text>
</comment>
<dbReference type="CDD" id="cd05251">
    <property type="entry name" value="NmrA_like_SDR_a"/>
    <property type="match status" value="1"/>
</dbReference>
<evidence type="ECO:0000313" key="4">
    <source>
        <dbReference type="EMBL" id="OGM44797.1"/>
    </source>
</evidence>
<organism evidence="4 5">
    <name type="scientific">Aspergillus bombycis</name>
    <dbReference type="NCBI Taxonomy" id="109264"/>
    <lineage>
        <taxon>Eukaryota</taxon>
        <taxon>Fungi</taxon>
        <taxon>Dikarya</taxon>
        <taxon>Ascomycota</taxon>
        <taxon>Pezizomycotina</taxon>
        <taxon>Eurotiomycetes</taxon>
        <taxon>Eurotiomycetidae</taxon>
        <taxon>Eurotiales</taxon>
        <taxon>Aspergillaceae</taxon>
        <taxon>Aspergillus</taxon>
    </lineage>
</organism>
<dbReference type="Pfam" id="PF05368">
    <property type="entry name" value="NmrA"/>
    <property type="match status" value="1"/>
</dbReference>
<dbReference type="RefSeq" id="XP_022388514.1">
    <property type="nucleotide sequence ID" value="XM_022533347.1"/>
</dbReference>
<comment type="similarity">
    <text evidence="1">Belongs to the NmrA-type oxidoreductase family.</text>
</comment>
<dbReference type="OrthoDB" id="3358371at2759"/>
<dbReference type="PANTHER" id="PTHR42748:SF31">
    <property type="entry name" value="NMRA-LIKE DOMAIN-CONTAINING PROTEIN-RELATED"/>
    <property type="match status" value="1"/>
</dbReference>
<dbReference type="GO" id="GO:0005634">
    <property type="term" value="C:nucleus"/>
    <property type="evidence" value="ECO:0007669"/>
    <property type="project" value="TreeGrafter"/>
</dbReference>
<dbReference type="InterPro" id="IPR036291">
    <property type="entry name" value="NAD(P)-bd_dom_sf"/>
</dbReference>
<name>A0A1F7ZZE3_9EURO</name>
<gene>
    <name evidence="4" type="ORF">ABOM_006218</name>
</gene>